<evidence type="ECO:0000313" key="2">
    <source>
        <dbReference type="WBParaSite" id="nRc.2.0.1.t46288-RA"/>
    </source>
</evidence>
<proteinExistence type="predicted"/>
<keyword evidence="1" id="KW-1185">Reference proteome</keyword>
<dbReference type="WBParaSite" id="nRc.2.0.1.t46288-RA">
    <property type="protein sequence ID" value="nRc.2.0.1.t46288-RA"/>
    <property type="gene ID" value="nRc.2.0.1.g46288"/>
</dbReference>
<protein>
    <submittedName>
        <fullName evidence="2">Uncharacterized protein</fullName>
    </submittedName>
</protein>
<dbReference type="Proteomes" id="UP000887565">
    <property type="component" value="Unplaced"/>
</dbReference>
<organism evidence="1 2">
    <name type="scientific">Romanomermis culicivorax</name>
    <name type="common">Nematode worm</name>
    <dbReference type="NCBI Taxonomy" id="13658"/>
    <lineage>
        <taxon>Eukaryota</taxon>
        <taxon>Metazoa</taxon>
        <taxon>Ecdysozoa</taxon>
        <taxon>Nematoda</taxon>
        <taxon>Enoplea</taxon>
        <taxon>Dorylaimia</taxon>
        <taxon>Mermithida</taxon>
        <taxon>Mermithoidea</taxon>
        <taxon>Mermithidae</taxon>
        <taxon>Romanomermis</taxon>
    </lineage>
</organism>
<evidence type="ECO:0000313" key="1">
    <source>
        <dbReference type="Proteomes" id="UP000887565"/>
    </source>
</evidence>
<accession>A0A915L721</accession>
<reference evidence="2" key="1">
    <citation type="submission" date="2022-11" db="UniProtKB">
        <authorList>
            <consortium name="WormBaseParasite"/>
        </authorList>
    </citation>
    <scope>IDENTIFICATION</scope>
</reference>
<name>A0A915L721_ROMCU</name>
<dbReference type="AlphaFoldDB" id="A0A915L721"/>
<sequence>RCEFSFTSKANSHRTQQTELPKITDFENIRDATGFRVSCFIHFMALILLLVCKNGIHCRSRGQASMRPNQSYFAALQCNCQINSHFDNAENKLEVTVSDFKHNHEISAELLCHFPYKTRLGKDCKEFIVKAAQLGANVKLIAEEIPCTSNKNKQMAMQHEYKQNGSPILYRGPNCLLSHFYTCKLTFDKKFYTCAKHRQKNRILLAISIR</sequence>